<keyword evidence="5" id="KW-0862">Zinc</keyword>
<feature type="domain" description="C2H2-type" evidence="11">
    <location>
        <begin position="336"/>
        <end position="363"/>
    </location>
</feature>
<feature type="non-terminal residue" evidence="12">
    <location>
        <position position="1"/>
    </location>
</feature>
<evidence type="ECO:0000256" key="1">
    <source>
        <dbReference type="ARBA" id="ARBA00004123"/>
    </source>
</evidence>
<evidence type="ECO:0000256" key="10">
    <source>
        <dbReference type="SAM" id="MobiDB-lite"/>
    </source>
</evidence>
<feature type="region of interest" description="Disordered" evidence="10">
    <location>
        <begin position="97"/>
        <end position="127"/>
    </location>
</feature>
<evidence type="ECO:0000256" key="9">
    <source>
        <dbReference type="PROSITE-ProRule" id="PRU00042"/>
    </source>
</evidence>
<dbReference type="PROSITE" id="PS50157">
    <property type="entry name" value="ZINC_FINGER_C2H2_2"/>
    <property type="match status" value="4"/>
</dbReference>
<feature type="domain" description="C2H2-type" evidence="11">
    <location>
        <begin position="308"/>
        <end position="335"/>
    </location>
</feature>
<evidence type="ECO:0000259" key="11">
    <source>
        <dbReference type="PROSITE" id="PS50157"/>
    </source>
</evidence>
<dbReference type="SUPFAM" id="SSF57667">
    <property type="entry name" value="beta-beta-alpha zinc fingers"/>
    <property type="match status" value="3"/>
</dbReference>
<evidence type="ECO:0000256" key="4">
    <source>
        <dbReference type="ARBA" id="ARBA00022771"/>
    </source>
</evidence>
<dbReference type="PROSITE" id="PS00028">
    <property type="entry name" value="ZINC_FINGER_C2H2_1"/>
    <property type="match status" value="4"/>
</dbReference>
<dbReference type="SMART" id="SM00355">
    <property type="entry name" value="ZnF_C2H2"/>
    <property type="match status" value="5"/>
</dbReference>
<dbReference type="FunFam" id="3.30.160.60:FF:000262">
    <property type="entry name" value="PR domain zinc finger protein 1"/>
    <property type="match status" value="1"/>
</dbReference>
<dbReference type="AlphaFoldDB" id="A0ABD2QGH2"/>
<dbReference type="InterPro" id="IPR050331">
    <property type="entry name" value="Zinc_finger"/>
</dbReference>
<sequence>SNLDQAVYCEQDLNWLTQVPVRVSEDSSKELITLHNVSVVKMQEADSFVLVSFRTLRNIDVGEQLEALFVQPQPMLDDGFIGNKSSYTIDRLLSSPEDGLTSSNSSSDSCIQQLKSPQESKSFDSPCNSIPEHGLPTFSNYCQQLAFMCQFLQMKQTAFGEQPNRFLQAIQLLQNAPKPLQLPNLVNMRLPPQPLEQPPINAVSVPKPSEIMDNGGSSVTSSPKKESLDLQGGRGHRMLPYPLMKKDGRMHYQCNQCQKTFGQLSNLKVHLRTHTGERPFRCDICEKGFTQLAHLQKHHLVHTGERPHKCNVCQKRFTSTSNLKTHLRLHNGEKPYSCRQCTAKFTQFIHLRLHRRLHSTEGPFVCPRCNIKFRKKFEMQKHWLESSCFSPEELPPGSWQMEHEMEQDEKPQIQSIPNLIPNIFSMLPQMQDSKVPESALDFLKTLKLNFNR</sequence>
<evidence type="ECO:0000256" key="3">
    <source>
        <dbReference type="ARBA" id="ARBA00022737"/>
    </source>
</evidence>
<reference evidence="12 13" key="1">
    <citation type="submission" date="2024-11" db="EMBL/GenBank/DDBJ databases">
        <title>Adaptive evolution of stress response genes in parasites aligns with host niche diversity.</title>
        <authorList>
            <person name="Hahn C."/>
            <person name="Resl P."/>
        </authorList>
    </citation>
    <scope>NUCLEOTIDE SEQUENCE [LARGE SCALE GENOMIC DNA]</scope>
    <source>
        <strain evidence="12">EGGRZ-B1_66</strain>
        <tissue evidence="12">Body</tissue>
    </source>
</reference>
<dbReference type="Pfam" id="PF00096">
    <property type="entry name" value="zf-C2H2"/>
    <property type="match status" value="3"/>
</dbReference>
<protein>
    <recommendedName>
        <fullName evidence="11">C2H2-type domain-containing protein</fullName>
    </recommendedName>
</protein>
<evidence type="ECO:0000256" key="5">
    <source>
        <dbReference type="ARBA" id="ARBA00022833"/>
    </source>
</evidence>
<evidence type="ECO:0000256" key="7">
    <source>
        <dbReference type="ARBA" id="ARBA00023163"/>
    </source>
</evidence>
<proteinExistence type="predicted"/>
<comment type="subcellular location">
    <subcellularLocation>
        <location evidence="1">Nucleus</location>
    </subcellularLocation>
</comment>
<dbReference type="Proteomes" id="UP001626550">
    <property type="component" value="Unassembled WGS sequence"/>
</dbReference>
<feature type="domain" description="C2H2-type" evidence="11">
    <location>
        <begin position="252"/>
        <end position="279"/>
    </location>
</feature>
<keyword evidence="7" id="KW-0804">Transcription</keyword>
<gene>
    <name evidence="12" type="ORF">Ciccas_003491</name>
</gene>
<comment type="caution">
    <text evidence="12">The sequence shown here is derived from an EMBL/GenBank/DDBJ whole genome shotgun (WGS) entry which is preliminary data.</text>
</comment>
<dbReference type="PANTHER" id="PTHR16515">
    <property type="entry name" value="PR DOMAIN ZINC FINGER PROTEIN"/>
    <property type="match status" value="1"/>
</dbReference>
<dbReference type="PANTHER" id="PTHR16515:SF59">
    <property type="entry name" value="PR DOMAIN ZINC FINGER PROTEIN 1"/>
    <property type="match status" value="1"/>
</dbReference>
<dbReference type="FunFam" id="3.30.160.60:FF:000211">
    <property type="entry name" value="PR domain zinc finger protein 1"/>
    <property type="match status" value="1"/>
</dbReference>
<evidence type="ECO:0000256" key="6">
    <source>
        <dbReference type="ARBA" id="ARBA00023015"/>
    </source>
</evidence>
<dbReference type="GO" id="GO:0008270">
    <property type="term" value="F:zinc ion binding"/>
    <property type="evidence" value="ECO:0007669"/>
    <property type="project" value="UniProtKB-KW"/>
</dbReference>
<accession>A0ABD2QGH2</accession>
<evidence type="ECO:0000256" key="2">
    <source>
        <dbReference type="ARBA" id="ARBA00022723"/>
    </source>
</evidence>
<keyword evidence="8" id="KW-0539">Nucleus</keyword>
<dbReference type="GO" id="GO:0005634">
    <property type="term" value="C:nucleus"/>
    <property type="evidence" value="ECO:0007669"/>
    <property type="project" value="UniProtKB-SubCell"/>
</dbReference>
<feature type="domain" description="C2H2-type" evidence="11">
    <location>
        <begin position="280"/>
        <end position="307"/>
    </location>
</feature>
<evidence type="ECO:0000256" key="8">
    <source>
        <dbReference type="ARBA" id="ARBA00023242"/>
    </source>
</evidence>
<dbReference type="InterPro" id="IPR013087">
    <property type="entry name" value="Znf_C2H2_type"/>
</dbReference>
<keyword evidence="6" id="KW-0805">Transcription regulation</keyword>
<dbReference type="FunFam" id="3.30.160.60:FF:000925">
    <property type="entry name" value="Zinc finger protein 668"/>
    <property type="match status" value="1"/>
</dbReference>
<dbReference type="Gene3D" id="3.30.160.60">
    <property type="entry name" value="Classic Zinc Finger"/>
    <property type="match status" value="4"/>
</dbReference>
<keyword evidence="4 9" id="KW-0863">Zinc-finger</keyword>
<dbReference type="FunFam" id="3.30.160.60:FF:000065">
    <property type="entry name" value="B-cell CLL/lymphoma 6, member B"/>
    <property type="match status" value="1"/>
</dbReference>
<dbReference type="EMBL" id="JBJKFK010000319">
    <property type="protein sequence ID" value="KAL3317846.1"/>
    <property type="molecule type" value="Genomic_DNA"/>
</dbReference>
<dbReference type="InterPro" id="IPR036236">
    <property type="entry name" value="Znf_C2H2_sf"/>
</dbReference>
<dbReference type="GO" id="GO:0000122">
    <property type="term" value="P:negative regulation of transcription by RNA polymerase II"/>
    <property type="evidence" value="ECO:0007669"/>
    <property type="project" value="UniProtKB-ARBA"/>
</dbReference>
<feature type="compositionally biased region" description="Polar residues" evidence="10">
    <location>
        <begin position="110"/>
        <end position="127"/>
    </location>
</feature>
<organism evidence="12 13">
    <name type="scientific">Cichlidogyrus casuarinus</name>
    <dbReference type="NCBI Taxonomy" id="1844966"/>
    <lineage>
        <taxon>Eukaryota</taxon>
        <taxon>Metazoa</taxon>
        <taxon>Spiralia</taxon>
        <taxon>Lophotrochozoa</taxon>
        <taxon>Platyhelminthes</taxon>
        <taxon>Monogenea</taxon>
        <taxon>Monopisthocotylea</taxon>
        <taxon>Dactylogyridea</taxon>
        <taxon>Ancyrocephalidae</taxon>
        <taxon>Cichlidogyrus</taxon>
    </lineage>
</organism>
<keyword evidence="13" id="KW-1185">Reference proteome</keyword>
<keyword evidence="2" id="KW-0479">Metal-binding</keyword>
<evidence type="ECO:0000313" key="12">
    <source>
        <dbReference type="EMBL" id="KAL3317846.1"/>
    </source>
</evidence>
<evidence type="ECO:0000313" key="13">
    <source>
        <dbReference type="Proteomes" id="UP001626550"/>
    </source>
</evidence>
<feature type="region of interest" description="Disordered" evidence="10">
    <location>
        <begin position="213"/>
        <end position="236"/>
    </location>
</feature>
<name>A0ABD2QGH2_9PLAT</name>
<keyword evidence="3" id="KW-0677">Repeat</keyword>